<feature type="chain" id="PRO_5040309395" description="Infection structure specific protein" evidence="1">
    <location>
        <begin position="21"/>
        <end position="202"/>
    </location>
</feature>
<sequence length="202" mass="20278">MHSSTLLLALLGTAASVASADLAGQLSGPIAIVQNVITIAMPPTGDKALGRRSDRSCSDSAKKVFSKISSGMSPLLEPTFTSKLSSYLSEHPEITTAPSGDMCSATGGPSITGPLGSEVTKIGSSMAALWSSITPDVQSMWSECSTVEGISSALADVCPSMLADITGKPKGATQTQKGAAPRETGAIKVALGVAGIALAALN</sequence>
<dbReference type="RefSeq" id="XP_044723398.1">
    <property type="nucleotide sequence ID" value="XM_044862372.1"/>
</dbReference>
<proteinExistence type="predicted"/>
<keyword evidence="3" id="KW-1185">Reference proteome</keyword>
<protein>
    <recommendedName>
        <fullName evidence="4">Infection structure specific protein</fullName>
    </recommendedName>
</protein>
<keyword evidence="1" id="KW-0732">Signal</keyword>
<accession>A0A9P8SLJ7</accession>
<evidence type="ECO:0000256" key="1">
    <source>
        <dbReference type="SAM" id="SignalP"/>
    </source>
</evidence>
<comment type="caution">
    <text evidence="2">The sequence shown here is derived from an EMBL/GenBank/DDBJ whole genome shotgun (WGS) entry which is preliminary data.</text>
</comment>
<dbReference type="Proteomes" id="UP000824596">
    <property type="component" value="Unassembled WGS sequence"/>
</dbReference>
<evidence type="ECO:0008006" key="4">
    <source>
        <dbReference type="Google" id="ProtNLM"/>
    </source>
</evidence>
<feature type="signal peptide" evidence="1">
    <location>
        <begin position="1"/>
        <end position="20"/>
    </location>
</feature>
<gene>
    <name evidence="2" type="ORF">HRG_03901</name>
</gene>
<dbReference type="EMBL" id="JAIZPD010000003">
    <property type="protein sequence ID" value="KAH0965885.1"/>
    <property type="molecule type" value="Genomic_DNA"/>
</dbReference>
<reference evidence="2" key="1">
    <citation type="submission" date="2021-09" db="EMBL/GenBank/DDBJ databases">
        <title>A high-quality genome of the endoparasitic fungus Hirsutella rhossiliensis with a comparison of Hirsutella genomes reveals transposable elements contributing to genome size variation.</title>
        <authorList>
            <person name="Lin R."/>
            <person name="Jiao Y."/>
            <person name="Sun X."/>
            <person name="Ling J."/>
            <person name="Xie B."/>
            <person name="Cheng X."/>
        </authorList>
    </citation>
    <scope>NUCLEOTIDE SEQUENCE</scope>
    <source>
        <strain evidence="2">HR02</strain>
    </source>
</reference>
<name>A0A9P8SLJ7_9HYPO</name>
<dbReference type="OrthoDB" id="10452242at2759"/>
<evidence type="ECO:0000313" key="2">
    <source>
        <dbReference type="EMBL" id="KAH0965885.1"/>
    </source>
</evidence>
<evidence type="ECO:0000313" key="3">
    <source>
        <dbReference type="Proteomes" id="UP000824596"/>
    </source>
</evidence>
<organism evidence="2 3">
    <name type="scientific">Hirsutella rhossiliensis</name>
    <dbReference type="NCBI Taxonomy" id="111463"/>
    <lineage>
        <taxon>Eukaryota</taxon>
        <taxon>Fungi</taxon>
        <taxon>Dikarya</taxon>
        <taxon>Ascomycota</taxon>
        <taxon>Pezizomycotina</taxon>
        <taxon>Sordariomycetes</taxon>
        <taxon>Hypocreomycetidae</taxon>
        <taxon>Hypocreales</taxon>
        <taxon>Ophiocordycipitaceae</taxon>
        <taxon>Hirsutella</taxon>
    </lineage>
</organism>
<dbReference type="AlphaFoldDB" id="A0A9P8SLJ7"/>
<dbReference type="GeneID" id="68353030"/>